<dbReference type="Gene3D" id="3.40.640.10">
    <property type="entry name" value="Type I PLP-dependent aspartate aminotransferase-like (Major domain)"/>
    <property type="match status" value="1"/>
</dbReference>
<dbReference type="Proteomes" id="UP000510886">
    <property type="component" value="Chromosome"/>
</dbReference>
<keyword evidence="4 7" id="KW-0456">Lyase</keyword>
<dbReference type="Pfam" id="PF00155">
    <property type="entry name" value="Aminotran_1_2"/>
    <property type="match status" value="1"/>
</dbReference>
<evidence type="ECO:0000256" key="1">
    <source>
        <dbReference type="ARBA" id="ARBA00001933"/>
    </source>
</evidence>
<dbReference type="RefSeq" id="WP_180848656.1">
    <property type="nucleotide sequence ID" value="NZ_CP047418.1"/>
</dbReference>
<comment type="cofactor">
    <cofactor evidence="1">
        <name>pyridoxal 5'-phosphate</name>
        <dbReference type="ChEBI" id="CHEBI:597326"/>
    </cofactor>
</comment>
<dbReference type="GO" id="GO:0030170">
    <property type="term" value="F:pyridoxal phosphate binding"/>
    <property type="evidence" value="ECO:0007669"/>
    <property type="project" value="InterPro"/>
</dbReference>
<keyword evidence="3" id="KW-0663">Pyridoxal phosphate</keyword>
<dbReference type="InterPro" id="IPR015422">
    <property type="entry name" value="PyrdxlP-dep_Trfase_small"/>
</dbReference>
<evidence type="ECO:0000256" key="3">
    <source>
        <dbReference type="ARBA" id="ARBA00022898"/>
    </source>
</evidence>
<dbReference type="GO" id="GO:0047804">
    <property type="term" value="F:cysteine-S-conjugate beta-lyase activity"/>
    <property type="evidence" value="ECO:0007669"/>
    <property type="project" value="UniProtKB-EC"/>
</dbReference>
<dbReference type="SUPFAM" id="SSF53383">
    <property type="entry name" value="PLP-dependent transferases"/>
    <property type="match status" value="1"/>
</dbReference>
<name>A0A7H9ELA2_9LACO</name>
<dbReference type="InterPro" id="IPR004839">
    <property type="entry name" value="Aminotransferase_I/II_large"/>
</dbReference>
<dbReference type="KEGG" id="lsw:GTO87_07610"/>
<organism evidence="7 8">
    <name type="scientific">Ligilactobacillus saerimneri</name>
    <dbReference type="NCBI Taxonomy" id="228229"/>
    <lineage>
        <taxon>Bacteria</taxon>
        <taxon>Bacillati</taxon>
        <taxon>Bacillota</taxon>
        <taxon>Bacilli</taxon>
        <taxon>Lactobacillales</taxon>
        <taxon>Lactobacillaceae</taxon>
        <taxon>Ligilactobacillus</taxon>
    </lineage>
</organism>
<dbReference type="InterPro" id="IPR015424">
    <property type="entry name" value="PyrdxlP-dep_Trfase"/>
</dbReference>
<evidence type="ECO:0000313" key="7">
    <source>
        <dbReference type="EMBL" id="QLL78456.1"/>
    </source>
</evidence>
<sequence>MNKEEFIAQYAVERKYTNSAKWDGLEATFGTDDLLPLWVADTEFKIPQAAQDALIQRVHHGAFGYSLTPDEYYDAYFAWQKGRYQTELQKDWMRFGLGVVNALSTIVRALTLPGESIMVLQPVYYPFMRVIQENDRHLVVSNLRAENDTYVMDMEDIANKMDQHHVKMLIFCSPHNPVGKVWSEQELTTLLELCREKQVLVVSDEIHHDLIVGDKPFVSTLSIAQGIYRDNTVMVDSPSKTFNIAALLGSNIVIPNPQLRERYDKEVRELSLPSATVMAQTAATAAYRDGASWLEGLLTVIKDNYLYVKERLQAVDPQIKVADLQGTYLAWVDLSSVVAPEYLEYFIKHKAHLAVDFGDWFGEVGKGHIRLNLATTPAIVHQAMDQLAQAIVENKEANQ</sequence>
<dbReference type="AlphaFoldDB" id="A0A7H9ELA2"/>
<proteinExistence type="inferred from homology"/>
<comment type="similarity">
    <text evidence="5">Belongs to the class-II pyridoxal-phosphate-dependent aminotransferase family. MalY/PatB cystathionine beta-lyase subfamily.</text>
</comment>
<evidence type="ECO:0000256" key="2">
    <source>
        <dbReference type="ARBA" id="ARBA00012224"/>
    </source>
</evidence>
<protein>
    <recommendedName>
        <fullName evidence="2">cysteine-S-conjugate beta-lyase</fullName>
        <ecNumber evidence="2">4.4.1.13</ecNumber>
    </recommendedName>
</protein>
<dbReference type="PANTHER" id="PTHR43525">
    <property type="entry name" value="PROTEIN MALY"/>
    <property type="match status" value="1"/>
</dbReference>
<dbReference type="NCBIfam" id="TIGR04350">
    <property type="entry name" value="C_S_lyase_PatB"/>
    <property type="match status" value="1"/>
</dbReference>
<dbReference type="InterPro" id="IPR027619">
    <property type="entry name" value="C-S_lyase_PatB-like"/>
</dbReference>
<dbReference type="InterPro" id="IPR015421">
    <property type="entry name" value="PyrdxlP-dep_Trfase_major"/>
</dbReference>
<dbReference type="EC" id="4.4.1.13" evidence="2"/>
<gene>
    <name evidence="7" type="ORF">GTO87_07610</name>
</gene>
<evidence type="ECO:0000256" key="4">
    <source>
        <dbReference type="ARBA" id="ARBA00023239"/>
    </source>
</evidence>
<dbReference type="PANTHER" id="PTHR43525:SF1">
    <property type="entry name" value="PROTEIN MALY"/>
    <property type="match status" value="1"/>
</dbReference>
<dbReference type="EMBL" id="CP047418">
    <property type="protein sequence ID" value="QLL78456.1"/>
    <property type="molecule type" value="Genomic_DNA"/>
</dbReference>
<evidence type="ECO:0000313" key="8">
    <source>
        <dbReference type="Proteomes" id="UP000510886"/>
    </source>
</evidence>
<evidence type="ECO:0000259" key="6">
    <source>
        <dbReference type="Pfam" id="PF00155"/>
    </source>
</evidence>
<dbReference type="CDD" id="cd00609">
    <property type="entry name" value="AAT_like"/>
    <property type="match status" value="1"/>
</dbReference>
<evidence type="ECO:0000256" key="5">
    <source>
        <dbReference type="ARBA" id="ARBA00037974"/>
    </source>
</evidence>
<dbReference type="Gene3D" id="3.90.1150.10">
    <property type="entry name" value="Aspartate Aminotransferase, domain 1"/>
    <property type="match status" value="1"/>
</dbReference>
<feature type="domain" description="Aminotransferase class I/classII large" evidence="6">
    <location>
        <begin position="60"/>
        <end position="386"/>
    </location>
</feature>
<dbReference type="InterPro" id="IPR051798">
    <property type="entry name" value="Class-II_PLP-Dep_Aminotrans"/>
</dbReference>
<reference evidence="7 8" key="1">
    <citation type="submission" date="2020-01" db="EMBL/GenBank/DDBJ databases">
        <title>Complete and circular genome sequences of six lactobacillus isolates from horses.</title>
        <authorList>
            <person name="Hassan H.M."/>
        </authorList>
    </citation>
    <scope>NUCLEOTIDE SEQUENCE [LARGE SCALE GENOMIC DNA]</scope>
    <source>
        <strain evidence="7 8">1A</strain>
    </source>
</reference>
<accession>A0A7H9ELA2</accession>